<dbReference type="GO" id="GO:0015833">
    <property type="term" value="P:peptide transport"/>
    <property type="evidence" value="ECO:0007669"/>
    <property type="project" value="TreeGrafter"/>
</dbReference>
<dbReference type="Gene3D" id="3.10.105.10">
    <property type="entry name" value="Dipeptide-binding Protein, Domain 3"/>
    <property type="match status" value="1"/>
</dbReference>
<keyword evidence="3" id="KW-1185">Reference proteome</keyword>
<dbReference type="GO" id="GO:0020037">
    <property type="term" value="F:heme binding"/>
    <property type="evidence" value="ECO:0007669"/>
    <property type="project" value="InterPro"/>
</dbReference>
<name>A0A0U2XJB4_9ENTE</name>
<dbReference type="GO" id="GO:0015675">
    <property type="term" value="P:nickel cation transport"/>
    <property type="evidence" value="ECO:0007669"/>
    <property type="project" value="InterPro"/>
</dbReference>
<evidence type="ECO:0000259" key="1">
    <source>
        <dbReference type="Pfam" id="PF00496"/>
    </source>
</evidence>
<dbReference type="Pfam" id="PF00496">
    <property type="entry name" value="SBP_bac_5"/>
    <property type="match status" value="1"/>
</dbReference>
<dbReference type="InterPro" id="IPR030678">
    <property type="entry name" value="Peptide/Ni-bd"/>
</dbReference>
<dbReference type="GO" id="GO:0030288">
    <property type="term" value="C:outer membrane-bounded periplasmic space"/>
    <property type="evidence" value="ECO:0007669"/>
    <property type="project" value="TreeGrafter"/>
</dbReference>
<dbReference type="GO" id="GO:0043190">
    <property type="term" value="C:ATP-binding cassette (ABC) transporter complex"/>
    <property type="evidence" value="ECO:0007669"/>
    <property type="project" value="InterPro"/>
</dbReference>
<dbReference type="NCBIfam" id="TIGR02294">
    <property type="entry name" value="nickel_nikA"/>
    <property type="match status" value="1"/>
</dbReference>
<accession>A0A0U2XJB4</accession>
<dbReference type="InterPro" id="IPR039424">
    <property type="entry name" value="SBP_5"/>
</dbReference>
<dbReference type="PANTHER" id="PTHR30290">
    <property type="entry name" value="PERIPLASMIC BINDING COMPONENT OF ABC TRANSPORTER"/>
    <property type="match status" value="1"/>
</dbReference>
<dbReference type="EMBL" id="CP013655">
    <property type="protein sequence ID" value="ALS38737.1"/>
    <property type="molecule type" value="Genomic_DNA"/>
</dbReference>
<dbReference type="GO" id="GO:0016151">
    <property type="term" value="F:nickel cation binding"/>
    <property type="evidence" value="ECO:0007669"/>
    <property type="project" value="InterPro"/>
</dbReference>
<sequence length="524" mass="59142">MPVFFFTISMMLLILAGCNSSKKESRSSNQINYGSTKDIRDINPHLYNGEMAAQNMVFEGLTKNEEGKVKPALAKSWAISDDGKEYTFSLQTNVKFTDGTAFNADAVKQNFDAVLANKERHAWLDMVNEIESTQVVDDETFKLTLKHPYYPTLIELGLTRPFRFISPKSFIEGGSKTGVSSYVGTGPYKLETHKDNQYAHFVVNEDYWGEKPKVSEVDWKVIPDSQALLLALKKGEIDLIYGADGDQLNMDAYNAMKADKAAFTAVSSQPVASRAILLNSKRENLSSLKVRQALTYAVNKENIIKGVLNNSEDKANTLLPKTAPYCDIELKSYNHNVEKANQLLDEAGWKVGENGIRMKDDKPLALTFSYNSQNAQEGTIAQSIQADLKEVGVDLAIISEEKQNFLDRQKDGEFDLQYSLSWGTPYDPQSYLSSWRIPAHGDYQAQLGLDKKAWLDDKITQVMIEPDEKQRQTDYSEILTYINEQCVYIPISYSKTKAIGKANLKNITFNDSQYEIPFEKMFFE</sequence>
<evidence type="ECO:0000313" key="3">
    <source>
        <dbReference type="Proteomes" id="UP000067523"/>
    </source>
</evidence>
<gene>
    <name evidence="2" type="ORF">ATZ35_03010</name>
</gene>
<dbReference type="PANTHER" id="PTHR30290:SF37">
    <property type="entry name" value="NICKEL-BINDING PERIPLASMIC PROTEIN"/>
    <property type="match status" value="1"/>
</dbReference>
<dbReference type="KEGG" id="erx:ATZ35_03010"/>
<dbReference type="CDD" id="cd08489">
    <property type="entry name" value="PBP2_NikA"/>
    <property type="match status" value="1"/>
</dbReference>
<dbReference type="SUPFAM" id="SSF53850">
    <property type="entry name" value="Periplasmic binding protein-like II"/>
    <property type="match status" value="1"/>
</dbReference>
<dbReference type="GO" id="GO:1904680">
    <property type="term" value="F:peptide transmembrane transporter activity"/>
    <property type="evidence" value="ECO:0007669"/>
    <property type="project" value="TreeGrafter"/>
</dbReference>
<dbReference type="InterPro" id="IPR000914">
    <property type="entry name" value="SBP_5_dom"/>
</dbReference>
<organism evidence="2 3">
    <name type="scientific">Enterococcus rotai</name>
    <dbReference type="NCBI Taxonomy" id="118060"/>
    <lineage>
        <taxon>Bacteria</taxon>
        <taxon>Bacillati</taxon>
        <taxon>Bacillota</taxon>
        <taxon>Bacilli</taxon>
        <taxon>Lactobacillales</taxon>
        <taxon>Enterococcaceae</taxon>
        <taxon>Enterococcus</taxon>
    </lineage>
</organism>
<feature type="domain" description="Solute-binding protein family 5" evidence="1">
    <location>
        <begin position="68"/>
        <end position="439"/>
    </location>
</feature>
<protein>
    <submittedName>
        <fullName evidence="2">Nickel ABC transporter substrate-binding protein</fullName>
    </submittedName>
</protein>
<dbReference type="PIRSF" id="PIRSF002741">
    <property type="entry name" value="MppA"/>
    <property type="match status" value="1"/>
</dbReference>
<dbReference type="AlphaFoldDB" id="A0A0U2XJB4"/>
<proteinExistence type="predicted"/>
<dbReference type="Gene3D" id="3.40.190.10">
    <property type="entry name" value="Periplasmic binding protein-like II"/>
    <property type="match status" value="1"/>
</dbReference>
<dbReference type="STRING" id="118060.ATZ35_03010"/>
<dbReference type="InterPro" id="IPR011980">
    <property type="entry name" value="CntA-like"/>
</dbReference>
<evidence type="ECO:0000313" key="2">
    <source>
        <dbReference type="EMBL" id="ALS38737.1"/>
    </source>
</evidence>
<reference evidence="3" key="1">
    <citation type="submission" date="2015-12" db="EMBL/GenBank/DDBJ databases">
        <authorList>
            <person name="Lauer A."/>
            <person name="Humrighouse B."/>
            <person name="Loparev V."/>
            <person name="Shewmaker P.L."/>
            <person name="Whitney A.M."/>
            <person name="McLaughlin R.W."/>
        </authorList>
    </citation>
    <scope>NUCLEOTIDE SEQUENCE [LARGE SCALE GENOMIC DNA]</scope>
    <source>
        <strain evidence="3">LMG 26678</strain>
    </source>
</reference>
<dbReference type="Proteomes" id="UP000067523">
    <property type="component" value="Chromosome"/>
</dbReference>